<dbReference type="HOGENOM" id="CLU_1275744_0_0_9"/>
<dbReference type="InterPro" id="IPR046556">
    <property type="entry name" value="DUF6710"/>
</dbReference>
<dbReference type="Pfam" id="PF20457">
    <property type="entry name" value="DUF6710"/>
    <property type="match status" value="1"/>
</dbReference>
<organism evidence="1 2">
    <name type="scientific">Thermoanaerobacterium thermosaccharolyticum (strain ATCC 7956 / DSM 571 / NCIMB 9385 / NCA 3814 / NCTC 13789 / WDCM 00135 / 2032)</name>
    <name type="common">Clostridium thermosaccharolyticum</name>
    <dbReference type="NCBI Taxonomy" id="580327"/>
    <lineage>
        <taxon>Bacteria</taxon>
        <taxon>Bacillati</taxon>
        <taxon>Bacillota</taxon>
        <taxon>Clostridia</taxon>
        <taxon>Thermoanaerobacterales</taxon>
        <taxon>Thermoanaerobacteraceae</taxon>
        <taxon>Thermoanaerobacterium</taxon>
    </lineage>
</organism>
<dbReference type="KEGG" id="ttm:Tthe_0307"/>
<evidence type="ECO:0000313" key="2">
    <source>
        <dbReference type="Proteomes" id="UP000001626"/>
    </source>
</evidence>
<protein>
    <submittedName>
        <fullName evidence="1">Uncharacterized protein</fullName>
    </submittedName>
</protein>
<sequence length="230" mass="27981">MFRTIFKRRVENKSFLAKMDPAYEFKYALEFAQQIYEEEKTKEDQILILDYILSVVREDLKYDILTDIFYREEWFDRELRIQLPFPYYYYNKEGIRLSIYEADAEVKEVDLAKECVLVFPWHREKMRESIKNIGRNEFVYQKTNHKAYYFSPINICFVYNGMHSIAAGVGFKRGYIEADEYDVSKLYDHVYTDGLCWYNSHNNQKLDDLLDFRIGIIYEISRMKYQIEKE</sequence>
<name>D9TQQ3_THETC</name>
<accession>D9TQQ3</accession>
<dbReference type="Proteomes" id="UP000001626">
    <property type="component" value="Chromosome"/>
</dbReference>
<reference evidence="1 2" key="1">
    <citation type="submission" date="2010-08" db="EMBL/GenBank/DDBJ databases">
        <title>Complete sequence of Thermoanaerobacterium thermosaccharolyticum DSM 571.</title>
        <authorList>
            <consortium name="US DOE Joint Genome Institute"/>
            <person name="Lucas S."/>
            <person name="Copeland A."/>
            <person name="Lapidus A."/>
            <person name="Cheng J.-F."/>
            <person name="Bruce D."/>
            <person name="Goodwin L."/>
            <person name="Pitluck S."/>
            <person name="Teshima H."/>
            <person name="Detter J.C."/>
            <person name="Han C."/>
            <person name="Tapia R."/>
            <person name="Land M."/>
            <person name="Hauser L."/>
            <person name="Chang Y.-J."/>
            <person name="Jeffries C."/>
            <person name="Kyrpides N."/>
            <person name="Ivanova N."/>
            <person name="Mikhailova N."/>
            <person name="Hemme C.L."/>
            <person name="Woyke T."/>
        </authorList>
    </citation>
    <scope>NUCLEOTIDE SEQUENCE [LARGE SCALE GENOMIC DNA]</scope>
    <source>
        <strain evidence="2">ATCC 7956 / DSM 571 / NCIMB 9385 / NCA 3814 / NCTC 13789 / WDCM 00135 / 2032</strain>
    </source>
</reference>
<evidence type="ECO:0000313" key="1">
    <source>
        <dbReference type="EMBL" id="ADL67879.1"/>
    </source>
</evidence>
<dbReference type="RefSeq" id="WP_013296858.1">
    <property type="nucleotide sequence ID" value="NC_014410.1"/>
</dbReference>
<dbReference type="AlphaFoldDB" id="D9TQQ3"/>
<dbReference type="GeneID" id="93863194"/>
<gene>
    <name evidence="1" type="ordered locus">Tthe_0307</name>
</gene>
<proteinExistence type="predicted"/>
<dbReference type="STRING" id="580327.Tthe_0307"/>
<dbReference type="eggNOG" id="ENOG5033QHG">
    <property type="taxonomic scope" value="Bacteria"/>
</dbReference>
<dbReference type="EMBL" id="CP002171">
    <property type="protein sequence ID" value="ADL67879.1"/>
    <property type="molecule type" value="Genomic_DNA"/>
</dbReference>
<keyword evidence="2" id="KW-1185">Reference proteome</keyword>